<dbReference type="Proteomes" id="UP000315711">
    <property type="component" value="Unassembled WGS sequence"/>
</dbReference>
<dbReference type="Pfam" id="PF19903">
    <property type="entry name" value="DUF6376"/>
    <property type="match status" value="1"/>
</dbReference>
<proteinExistence type="predicted"/>
<accession>A0A562QGK5</accession>
<reference evidence="2 3" key="1">
    <citation type="journal article" date="2015" name="Stand. Genomic Sci.">
        <title>Genomic Encyclopedia of Bacterial and Archaeal Type Strains, Phase III: the genomes of soil and plant-associated and newly described type strains.</title>
        <authorList>
            <person name="Whitman W.B."/>
            <person name="Woyke T."/>
            <person name="Klenk H.P."/>
            <person name="Zhou Y."/>
            <person name="Lilburn T.G."/>
            <person name="Beck B.J."/>
            <person name="De Vos P."/>
            <person name="Vandamme P."/>
            <person name="Eisen J.A."/>
            <person name="Garrity G."/>
            <person name="Hugenholtz P."/>
            <person name="Kyrpides N.C."/>
        </authorList>
    </citation>
    <scope>NUCLEOTIDE SEQUENCE [LARGE SCALE GENOMIC DNA]</scope>
    <source>
        <strain evidence="2 3">CGMCC 1.10116</strain>
    </source>
</reference>
<protein>
    <recommendedName>
        <fullName evidence="4">Lipoprotein</fullName>
    </recommendedName>
</protein>
<keyword evidence="1" id="KW-0732">Signal</keyword>
<dbReference type="OrthoDB" id="2607309at2"/>
<evidence type="ECO:0000256" key="1">
    <source>
        <dbReference type="SAM" id="SignalP"/>
    </source>
</evidence>
<gene>
    <name evidence="2" type="ORF">IQ10_02438</name>
</gene>
<sequence length="148" mass="16612">MKRMIALLSLLSLLFVAGCSELTGLTDSVEYVQETTAYLAEINQFAEEVPAMLDQAINDQEIREELEQGLIEMKQEIQNFSELTPPEAILDLHDQISMESEKLEQGINQTLAILEDGNVDLSILEETEFLQTVTELNGLINQLKQLGQ</sequence>
<comment type="caution">
    <text evidence="2">The sequence shown here is derived from an EMBL/GenBank/DDBJ whole genome shotgun (WGS) entry which is preliminary data.</text>
</comment>
<dbReference type="AlphaFoldDB" id="A0A562QGK5"/>
<evidence type="ECO:0000313" key="3">
    <source>
        <dbReference type="Proteomes" id="UP000315711"/>
    </source>
</evidence>
<dbReference type="RefSeq" id="WP_144450732.1">
    <property type="nucleotide sequence ID" value="NZ_VLKZ01000006.1"/>
</dbReference>
<dbReference type="PROSITE" id="PS51257">
    <property type="entry name" value="PROKAR_LIPOPROTEIN"/>
    <property type="match status" value="1"/>
</dbReference>
<organism evidence="2 3">
    <name type="scientific">Halalkalibacter nanhaiisediminis</name>
    <dbReference type="NCBI Taxonomy" id="688079"/>
    <lineage>
        <taxon>Bacteria</taxon>
        <taxon>Bacillati</taxon>
        <taxon>Bacillota</taxon>
        <taxon>Bacilli</taxon>
        <taxon>Bacillales</taxon>
        <taxon>Bacillaceae</taxon>
        <taxon>Halalkalibacter</taxon>
    </lineage>
</organism>
<keyword evidence="3" id="KW-1185">Reference proteome</keyword>
<dbReference type="EMBL" id="VLKZ01000006">
    <property type="protein sequence ID" value="TWI55878.1"/>
    <property type="molecule type" value="Genomic_DNA"/>
</dbReference>
<evidence type="ECO:0008006" key="4">
    <source>
        <dbReference type="Google" id="ProtNLM"/>
    </source>
</evidence>
<feature type="chain" id="PRO_5039563821" description="Lipoprotein" evidence="1">
    <location>
        <begin position="18"/>
        <end position="148"/>
    </location>
</feature>
<name>A0A562QGK5_9BACI</name>
<evidence type="ECO:0000313" key="2">
    <source>
        <dbReference type="EMBL" id="TWI55878.1"/>
    </source>
</evidence>
<feature type="signal peptide" evidence="1">
    <location>
        <begin position="1"/>
        <end position="17"/>
    </location>
</feature>
<dbReference type="InterPro" id="IPR045956">
    <property type="entry name" value="DUF6376"/>
</dbReference>